<organism evidence="1">
    <name type="scientific">Staphylococcus phage vB_VibM_10AMN12</name>
    <dbReference type="NCBI Taxonomy" id="3076785"/>
    <lineage>
        <taxon>Viruses</taxon>
        <taxon>Duplodnaviria</taxon>
        <taxon>Heunggongvirae</taxon>
        <taxon>Uroviricota</taxon>
        <taxon>Caudoviricetes</taxon>
    </lineage>
</organism>
<accession>A0AA96KTM8</accession>
<protein>
    <submittedName>
        <fullName evidence="1">Uncharacterized protein</fullName>
    </submittedName>
</protein>
<name>A0AA96KTM8_9CAUD</name>
<reference evidence="1" key="1">
    <citation type="submission" date="2023-08" db="EMBL/GenBank/DDBJ databases">
        <authorList>
            <person name="Nazir A."/>
        </authorList>
    </citation>
    <scope>NUCLEOTIDE SEQUENCE</scope>
</reference>
<dbReference type="EMBL" id="OR481006">
    <property type="protein sequence ID" value="WNO47504.1"/>
    <property type="molecule type" value="Genomic_DNA"/>
</dbReference>
<sequence length="285" mass="34360">MFKCKNCEEIKELSEFYLDKRSKNNIPRQPCKVCSKIEGKLRREKYKQELKDIPLTKVCTICNKEKPRSEFHARIDSPNGLRNSCISCYNAESRVYYRENSEHVIERTSNYRESNKLLYNWLKRERYRSNPELYKEKDRLYREANKDRLLQWSREYYSRPEVKERMRISRLKYLSNPINKQKQLEAGKRWRDKNKHKVCQYSANRRARLKQATPKWVDMEIVQSFYAEAQYFGESVDHIIPLTHPLVCGLHCEDNLQLLPLIDNIAKNNKFEVCEHELPTIKEEL</sequence>
<proteinExistence type="predicted"/>
<evidence type="ECO:0000313" key="1">
    <source>
        <dbReference type="EMBL" id="WNO47504.1"/>
    </source>
</evidence>